<proteinExistence type="predicted"/>
<accession>B2I752</accession>
<gene>
    <name evidence="1" type="ordered locus">XfasM23_0205</name>
</gene>
<reference evidence="1 2" key="1">
    <citation type="journal article" date="2010" name="J. Bacteriol.">
        <title>Whole genome sequences of two Xylella fastidiosa strains (M12 and M23) causing almond leaf scorch disease in California.</title>
        <authorList>
            <person name="Chen J."/>
            <person name="Xie G."/>
            <person name="Han S."/>
            <person name="Chertkov O."/>
            <person name="Sims D."/>
            <person name="Civerolo E.L."/>
        </authorList>
    </citation>
    <scope>NUCLEOTIDE SEQUENCE [LARGE SCALE GENOMIC DNA]</scope>
    <source>
        <strain evidence="1 2">M23</strain>
    </source>
</reference>
<organism evidence="1 2">
    <name type="scientific">Xylella fastidiosa (strain M23)</name>
    <dbReference type="NCBI Taxonomy" id="405441"/>
    <lineage>
        <taxon>Bacteria</taxon>
        <taxon>Pseudomonadati</taxon>
        <taxon>Pseudomonadota</taxon>
        <taxon>Gammaproteobacteria</taxon>
        <taxon>Lysobacterales</taxon>
        <taxon>Lysobacteraceae</taxon>
        <taxon>Xylella</taxon>
    </lineage>
</organism>
<evidence type="ECO:0000313" key="2">
    <source>
        <dbReference type="Proteomes" id="UP000001698"/>
    </source>
</evidence>
<sequence>MFLSPLHIVCLIFSNVSSSAYYDSNPIDARRLSTDDSSLIEYINKMLISPVSRHMIVCLPRQGCGPFMLYCHLWPNCCWQLVLPFRYFFFEVIHKKTALKLLED</sequence>
<dbReference type="AlphaFoldDB" id="B2I752"/>
<dbReference type="Proteomes" id="UP000001698">
    <property type="component" value="Chromosome"/>
</dbReference>
<dbReference type="HOGENOM" id="CLU_2249056_0_0_6"/>
<protein>
    <submittedName>
        <fullName evidence="1">Uncharacterized protein</fullName>
    </submittedName>
</protein>
<dbReference type="KEGG" id="xfn:XfasM23_0205"/>
<evidence type="ECO:0000313" key="1">
    <source>
        <dbReference type="EMBL" id="ACB91662.1"/>
    </source>
</evidence>
<dbReference type="EMBL" id="CP001011">
    <property type="protein sequence ID" value="ACB91662.1"/>
    <property type="molecule type" value="Genomic_DNA"/>
</dbReference>
<name>B2I752_XYLF2</name>